<dbReference type="EMBL" id="JAQOWY010001254">
    <property type="protein sequence ID" value="KAK1837455.1"/>
    <property type="molecule type" value="Genomic_DNA"/>
</dbReference>
<protein>
    <submittedName>
        <fullName evidence="2">Uncharacterized protein</fullName>
    </submittedName>
</protein>
<sequence>MPVKTENGFIGMDWNAGSNWMVPSADEEEETAHEGRASDSQKNNGGPVPATVYLCTTPETSPLPMRPPTPTSARQGP</sequence>
<dbReference type="AlphaFoldDB" id="A0AAD8ZXR0"/>
<gene>
    <name evidence="2" type="ORF">CCHR01_19923</name>
</gene>
<reference evidence="2" key="1">
    <citation type="submission" date="2023-01" db="EMBL/GenBank/DDBJ databases">
        <title>Colletotrichum chrysophilum M932 genome sequence.</title>
        <authorList>
            <person name="Baroncelli R."/>
        </authorList>
    </citation>
    <scope>NUCLEOTIDE SEQUENCE</scope>
    <source>
        <strain evidence="2">M932</strain>
    </source>
</reference>
<organism evidence="2 3">
    <name type="scientific">Colletotrichum chrysophilum</name>
    <dbReference type="NCBI Taxonomy" id="1836956"/>
    <lineage>
        <taxon>Eukaryota</taxon>
        <taxon>Fungi</taxon>
        <taxon>Dikarya</taxon>
        <taxon>Ascomycota</taxon>
        <taxon>Pezizomycotina</taxon>
        <taxon>Sordariomycetes</taxon>
        <taxon>Hypocreomycetidae</taxon>
        <taxon>Glomerellales</taxon>
        <taxon>Glomerellaceae</taxon>
        <taxon>Colletotrichum</taxon>
        <taxon>Colletotrichum gloeosporioides species complex</taxon>
    </lineage>
</organism>
<name>A0AAD8ZXR0_9PEZI</name>
<proteinExistence type="predicted"/>
<comment type="caution">
    <text evidence="2">The sequence shown here is derived from an EMBL/GenBank/DDBJ whole genome shotgun (WGS) entry which is preliminary data.</text>
</comment>
<accession>A0AAD8ZXR0</accession>
<evidence type="ECO:0000313" key="3">
    <source>
        <dbReference type="Proteomes" id="UP001243330"/>
    </source>
</evidence>
<feature type="region of interest" description="Disordered" evidence="1">
    <location>
        <begin position="1"/>
        <end position="77"/>
    </location>
</feature>
<evidence type="ECO:0000313" key="2">
    <source>
        <dbReference type="EMBL" id="KAK1837455.1"/>
    </source>
</evidence>
<keyword evidence="3" id="KW-1185">Reference proteome</keyword>
<evidence type="ECO:0000256" key="1">
    <source>
        <dbReference type="SAM" id="MobiDB-lite"/>
    </source>
</evidence>
<dbReference type="Proteomes" id="UP001243330">
    <property type="component" value="Unassembled WGS sequence"/>
</dbReference>